<organism evidence="1 2">
    <name type="scientific">Penicillium angulare</name>
    <dbReference type="NCBI Taxonomy" id="116970"/>
    <lineage>
        <taxon>Eukaryota</taxon>
        <taxon>Fungi</taxon>
        <taxon>Dikarya</taxon>
        <taxon>Ascomycota</taxon>
        <taxon>Pezizomycotina</taxon>
        <taxon>Eurotiomycetes</taxon>
        <taxon>Eurotiomycetidae</taxon>
        <taxon>Eurotiales</taxon>
        <taxon>Aspergillaceae</taxon>
        <taxon>Penicillium</taxon>
    </lineage>
</organism>
<dbReference type="Proteomes" id="UP001149165">
    <property type="component" value="Unassembled WGS sequence"/>
</dbReference>
<evidence type="ECO:0000313" key="1">
    <source>
        <dbReference type="EMBL" id="KAJ5116560.1"/>
    </source>
</evidence>
<dbReference type="EMBL" id="JAPQKH010000001">
    <property type="protein sequence ID" value="KAJ5116560.1"/>
    <property type="molecule type" value="Genomic_DNA"/>
</dbReference>
<keyword evidence="2" id="KW-1185">Reference proteome</keyword>
<dbReference type="PANTHER" id="PTHR42034">
    <property type="entry name" value="CHROMOSOME 7, WHOLE GENOME SHOTGUN SEQUENCE-RELATED"/>
    <property type="match status" value="1"/>
</dbReference>
<dbReference type="InterPro" id="IPR023213">
    <property type="entry name" value="CAT-like_dom_sf"/>
</dbReference>
<dbReference type="Gene3D" id="3.30.559.30">
    <property type="entry name" value="Nonribosomal peptide synthetase, condensation domain"/>
    <property type="match status" value="1"/>
</dbReference>
<sequence>MPWKHVSPNQYERPFDALETLYRAVADSTAQFNKHHYFITSVIKLKHQPSVPALQHAWARLRHQHPKIATVPNKTGTRLVYRVPSRQELESWMQTTFQVHFKVTSNAEVFDSRAPASTHFMLHYIPHSRELLFRSPQWRIDGIGMILLQNCFLTFLSNANSCVPDFDGSEVPRLPPGFERELGFALKITGRMQNAAKKELSVFANGLQPASLRPSIMSVATPGASQRGSVSFTKLTSDKIFAESKRRGLKVTTAVQAALFLTARQYMTPQDGALMCFNTYNIRNRLHWPWNSPQGATGLFHTGRPCSIDLSSHTDFASFASSLRAHYEQDLGPLFDFMIPYVQSVQELLAAPYELVINSPGAAHVEMSSLGVMNDRLQRQFQGPSSTIEIEDWWLGVHVANRILQTFVWTWDGKLNLSCHYNDAFYKSDFVEQFCRQWALTLKKELAPYPDVSVVV</sequence>
<proteinExistence type="predicted"/>
<reference evidence="1" key="2">
    <citation type="journal article" date="2023" name="IMA Fungus">
        <title>Comparative genomic study of the Penicillium genus elucidates a diverse pangenome and 15 lateral gene transfer events.</title>
        <authorList>
            <person name="Petersen C."/>
            <person name="Sorensen T."/>
            <person name="Nielsen M.R."/>
            <person name="Sondergaard T.E."/>
            <person name="Sorensen J.L."/>
            <person name="Fitzpatrick D.A."/>
            <person name="Frisvad J.C."/>
            <person name="Nielsen K.L."/>
        </authorList>
    </citation>
    <scope>NUCLEOTIDE SEQUENCE</scope>
    <source>
        <strain evidence="1">IBT 30069</strain>
    </source>
</reference>
<gene>
    <name evidence="1" type="ORF">N7456_000908</name>
</gene>
<name>A0A9W9GE05_9EURO</name>
<evidence type="ECO:0000313" key="2">
    <source>
        <dbReference type="Proteomes" id="UP001149165"/>
    </source>
</evidence>
<dbReference type="OrthoDB" id="2548233at2759"/>
<reference evidence="1" key="1">
    <citation type="submission" date="2022-11" db="EMBL/GenBank/DDBJ databases">
        <authorList>
            <person name="Petersen C."/>
        </authorList>
    </citation>
    <scope>NUCLEOTIDE SEQUENCE</scope>
    <source>
        <strain evidence="1">IBT 30069</strain>
    </source>
</reference>
<dbReference type="PANTHER" id="PTHR42034:SF1">
    <property type="entry name" value="CONDENSATION DOMAIN-CONTAINING PROTEIN"/>
    <property type="match status" value="1"/>
</dbReference>
<protein>
    <submittedName>
        <fullName evidence="1">Uncharacterized protein</fullName>
    </submittedName>
</protein>
<dbReference type="Gene3D" id="3.30.559.10">
    <property type="entry name" value="Chloramphenicol acetyltransferase-like domain"/>
    <property type="match status" value="1"/>
</dbReference>
<dbReference type="SUPFAM" id="SSF52777">
    <property type="entry name" value="CoA-dependent acyltransferases"/>
    <property type="match status" value="2"/>
</dbReference>
<comment type="caution">
    <text evidence="1">The sequence shown here is derived from an EMBL/GenBank/DDBJ whole genome shotgun (WGS) entry which is preliminary data.</text>
</comment>
<dbReference type="AlphaFoldDB" id="A0A9W9GE05"/>
<accession>A0A9W9GE05</accession>